<feature type="compositionally biased region" description="Polar residues" evidence="1">
    <location>
        <begin position="207"/>
        <end position="223"/>
    </location>
</feature>
<dbReference type="AlphaFoldDB" id="A0A0G4FP10"/>
<feature type="region of interest" description="Disordered" evidence="1">
    <location>
        <begin position="340"/>
        <end position="415"/>
    </location>
</feature>
<dbReference type="CDD" id="cd00143">
    <property type="entry name" value="PP2Cc"/>
    <property type="match status" value="1"/>
</dbReference>
<dbReference type="Gene3D" id="3.60.40.10">
    <property type="entry name" value="PPM-type phosphatase domain"/>
    <property type="match status" value="3"/>
</dbReference>
<dbReference type="EMBL" id="CDMZ01000517">
    <property type="protein sequence ID" value="CEM15960.1"/>
    <property type="molecule type" value="Genomic_DNA"/>
</dbReference>
<feature type="domain" description="PPM-type phosphatase" evidence="2">
    <location>
        <begin position="78"/>
        <end position="580"/>
    </location>
</feature>
<evidence type="ECO:0000259" key="2">
    <source>
        <dbReference type="PROSITE" id="PS51746"/>
    </source>
</evidence>
<evidence type="ECO:0000256" key="1">
    <source>
        <dbReference type="SAM" id="MobiDB-lite"/>
    </source>
</evidence>
<dbReference type="GO" id="GO:0004722">
    <property type="term" value="F:protein serine/threonine phosphatase activity"/>
    <property type="evidence" value="ECO:0007669"/>
    <property type="project" value="InterPro"/>
</dbReference>
<feature type="compositionally biased region" description="Low complexity" evidence="1">
    <location>
        <begin position="160"/>
        <end position="174"/>
    </location>
</feature>
<protein>
    <recommendedName>
        <fullName evidence="2">PPM-type phosphatase domain-containing protein</fullName>
    </recommendedName>
</protein>
<feature type="compositionally biased region" description="Basic and acidic residues" evidence="1">
    <location>
        <begin position="343"/>
        <end position="362"/>
    </location>
</feature>
<feature type="compositionally biased region" description="Low complexity" evidence="1">
    <location>
        <begin position="248"/>
        <end position="283"/>
    </location>
</feature>
<dbReference type="InterPro" id="IPR015655">
    <property type="entry name" value="PP2C"/>
</dbReference>
<dbReference type="InterPro" id="IPR001932">
    <property type="entry name" value="PPM-type_phosphatase-like_dom"/>
</dbReference>
<organism evidence="3">
    <name type="scientific">Chromera velia CCMP2878</name>
    <dbReference type="NCBI Taxonomy" id="1169474"/>
    <lineage>
        <taxon>Eukaryota</taxon>
        <taxon>Sar</taxon>
        <taxon>Alveolata</taxon>
        <taxon>Colpodellida</taxon>
        <taxon>Chromeraceae</taxon>
        <taxon>Chromera</taxon>
    </lineage>
</organism>
<reference evidence="3" key="1">
    <citation type="submission" date="2014-11" db="EMBL/GenBank/DDBJ databases">
        <authorList>
            <person name="Otto D Thomas"/>
            <person name="Naeem Raeece"/>
        </authorList>
    </citation>
    <scope>NUCLEOTIDE SEQUENCE</scope>
</reference>
<dbReference type="Pfam" id="PF00481">
    <property type="entry name" value="PP2C"/>
    <property type="match status" value="2"/>
</dbReference>
<name>A0A0G4FP10_9ALVE</name>
<feature type="region of interest" description="Disordered" evidence="1">
    <location>
        <begin position="154"/>
        <end position="283"/>
    </location>
</feature>
<feature type="compositionally biased region" description="Low complexity" evidence="1">
    <location>
        <begin position="371"/>
        <end position="415"/>
    </location>
</feature>
<dbReference type="VEuPathDB" id="CryptoDB:Cvel_18014"/>
<dbReference type="PhylomeDB" id="A0A0G4FP10"/>
<accession>A0A0G4FP10</accession>
<gene>
    <name evidence="3" type="ORF">Cvel_18014</name>
</gene>
<proteinExistence type="predicted"/>
<dbReference type="PANTHER" id="PTHR47992">
    <property type="entry name" value="PROTEIN PHOSPHATASE"/>
    <property type="match status" value="1"/>
</dbReference>
<sequence>METAGLGGGAPTNTGAEWTPLSAEWMFHVPTQLYFSVSTRTYFTFDQATGQYIPYTASHQHQQQAQPQHDSRPHCRVLADARFMQGRRPKQEDRHVLIHNLKDKFKEHKLEIPKHMELNPVALYALFDGHCGSLASEFCAQQLPTNIVKLLAKPKGTPASSNTSTSSSTNGESTPAPASEGKGNTKAISDSGAPSASAAAADPKKATNGQGSEAQSGEVSAQPASEGDATKEKEQDSTGVSRGETGGSSDSLTAAFSSSPSPSSLSSSAASASTSDASPSPLLTDEQLRKRLVFAFECTDKAFMNKYRLAKDGCTCVMALILGGRLVVANVGDSRAVMGRTSDFSEKKPAKSAGAEKEKENGQTEGGKTPGSGTPSAGAGTPSASAAPQDSSASSTGAVEGGSPSSAPTPAAAAAGWGGAEVNKVIAEGVSIDQKPDRPDEKERIEKAGGVLLSAGGCVRVARADYEAKVKRIKMEQVNYGGATEKMPVALAVSRSFGDRDFKEDGLISSTPEVFFVDISEGLKVVVMACDGVWDVMSNQEAVDIAMLHFGKPQEAASAVVTGAFKRGSQDNLTALVIFFQ</sequence>
<dbReference type="SUPFAM" id="SSF81606">
    <property type="entry name" value="PP2C-like"/>
    <property type="match status" value="1"/>
</dbReference>
<dbReference type="InterPro" id="IPR036457">
    <property type="entry name" value="PPM-type-like_dom_sf"/>
</dbReference>
<feature type="compositionally biased region" description="Low complexity" evidence="1">
    <location>
        <begin position="187"/>
        <end position="201"/>
    </location>
</feature>
<dbReference type="SMART" id="SM00332">
    <property type="entry name" value="PP2Cc"/>
    <property type="match status" value="1"/>
</dbReference>
<dbReference type="PROSITE" id="PS51746">
    <property type="entry name" value="PPM_2"/>
    <property type="match status" value="1"/>
</dbReference>
<evidence type="ECO:0000313" key="3">
    <source>
        <dbReference type="EMBL" id="CEM15960.1"/>
    </source>
</evidence>